<evidence type="ECO:0000313" key="3">
    <source>
        <dbReference type="Proteomes" id="UP000298030"/>
    </source>
</evidence>
<proteinExistence type="predicted"/>
<gene>
    <name evidence="2" type="ORF">FA13DRAFT_1820541</name>
</gene>
<dbReference type="OrthoDB" id="10029326at2759"/>
<keyword evidence="3" id="KW-1185">Reference proteome</keyword>
<accession>A0A4Y7SEJ1</accession>
<protein>
    <submittedName>
        <fullName evidence="2">Uncharacterized protein</fullName>
    </submittedName>
</protein>
<name>A0A4Y7SEJ1_COPMI</name>
<comment type="caution">
    <text evidence="2">The sequence shown here is derived from an EMBL/GenBank/DDBJ whole genome shotgun (WGS) entry which is preliminary data.</text>
</comment>
<dbReference type="EMBL" id="QPFP01000161">
    <property type="protein sequence ID" value="TEB19980.1"/>
    <property type="molecule type" value="Genomic_DNA"/>
</dbReference>
<keyword evidence="1" id="KW-1133">Transmembrane helix</keyword>
<evidence type="ECO:0000313" key="2">
    <source>
        <dbReference type="EMBL" id="TEB19980.1"/>
    </source>
</evidence>
<evidence type="ECO:0000256" key="1">
    <source>
        <dbReference type="SAM" id="Phobius"/>
    </source>
</evidence>
<sequence>MQHRSLNSLLSVPALRLRPTHPLPLLPPLPPQILPLRPLIPIPHLLTSLPLLPELEGAGDERRSTMSADEEQLGEELSKLTREFPNHLVIYAGVPTQELRARQASVSPLVEAAAAAKKHRTGILHTYQILTPGLITVLLVVFFILVPALMLGINALAGIQNMVKLKAPKGYDARERKNQ</sequence>
<reference evidence="2 3" key="1">
    <citation type="journal article" date="2019" name="Nat. Ecol. Evol.">
        <title>Megaphylogeny resolves global patterns of mushroom evolution.</title>
        <authorList>
            <person name="Varga T."/>
            <person name="Krizsan K."/>
            <person name="Foldi C."/>
            <person name="Dima B."/>
            <person name="Sanchez-Garcia M."/>
            <person name="Sanchez-Ramirez S."/>
            <person name="Szollosi G.J."/>
            <person name="Szarkandi J.G."/>
            <person name="Papp V."/>
            <person name="Albert L."/>
            <person name="Andreopoulos W."/>
            <person name="Angelini C."/>
            <person name="Antonin V."/>
            <person name="Barry K.W."/>
            <person name="Bougher N.L."/>
            <person name="Buchanan P."/>
            <person name="Buyck B."/>
            <person name="Bense V."/>
            <person name="Catcheside P."/>
            <person name="Chovatia M."/>
            <person name="Cooper J."/>
            <person name="Damon W."/>
            <person name="Desjardin D."/>
            <person name="Finy P."/>
            <person name="Geml J."/>
            <person name="Haridas S."/>
            <person name="Hughes K."/>
            <person name="Justo A."/>
            <person name="Karasinski D."/>
            <person name="Kautmanova I."/>
            <person name="Kiss B."/>
            <person name="Kocsube S."/>
            <person name="Kotiranta H."/>
            <person name="LaButti K.M."/>
            <person name="Lechner B.E."/>
            <person name="Liimatainen K."/>
            <person name="Lipzen A."/>
            <person name="Lukacs Z."/>
            <person name="Mihaltcheva S."/>
            <person name="Morgado L.N."/>
            <person name="Niskanen T."/>
            <person name="Noordeloos M.E."/>
            <person name="Ohm R.A."/>
            <person name="Ortiz-Santana B."/>
            <person name="Ovrebo C."/>
            <person name="Racz N."/>
            <person name="Riley R."/>
            <person name="Savchenko A."/>
            <person name="Shiryaev A."/>
            <person name="Soop K."/>
            <person name="Spirin V."/>
            <person name="Szebenyi C."/>
            <person name="Tomsovsky M."/>
            <person name="Tulloss R.E."/>
            <person name="Uehling J."/>
            <person name="Grigoriev I.V."/>
            <person name="Vagvolgyi C."/>
            <person name="Papp T."/>
            <person name="Martin F.M."/>
            <person name="Miettinen O."/>
            <person name="Hibbett D.S."/>
            <person name="Nagy L.G."/>
        </authorList>
    </citation>
    <scope>NUCLEOTIDE SEQUENCE [LARGE SCALE GENOMIC DNA]</scope>
    <source>
        <strain evidence="2 3">FP101781</strain>
    </source>
</reference>
<dbReference type="Proteomes" id="UP000298030">
    <property type="component" value="Unassembled WGS sequence"/>
</dbReference>
<organism evidence="2 3">
    <name type="scientific">Coprinellus micaceus</name>
    <name type="common">Glistening ink-cap mushroom</name>
    <name type="synonym">Coprinus micaceus</name>
    <dbReference type="NCBI Taxonomy" id="71717"/>
    <lineage>
        <taxon>Eukaryota</taxon>
        <taxon>Fungi</taxon>
        <taxon>Dikarya</taxon>
        <taxon>Basidiomycota</taxon>
        <taxon>Agaricomycotina</taxon>
        <taxon>Agaricomycetes</taxon>
        <taxon>Agaricomycetidae</taxon>
        <taxon>Agaricales</taxon>
        <taxon>Agaricineae</taxon>
        <taxon>Psathyrellaceae</taxon>
        <taxon>Coprinellus</taxon>
    </lineage>
</organism>
<dbReference type="AlphaFoldDB" id="A0A4Y7SEJ1"/>
<feature type="transmembrane region" description="Helical" evidence="1">
    <location>
        <begin position="134"/>
        <end position="159"/>
    </location>
</feature>
<keyword evidence="1" id="KW-0812">Transmembrane</keyword>
<keyword evidence="1" id="KW-0472">Membrane</keyword>